<dbReference type="PANTHER" id="PTHR13693">
    <property type="entry name" value="CLASS II AMINOTRANSFERASE/8-AMINO-7-OXONONANOATE SYNTHASE"/>
    <property type="match status" value="1"/>
</dbReference>
<feature type="coiled-coil region" evidence="8">
    <location>
        <begin position="482"/>
        <end position="509"/>
    </location>
</feature>
<evidence type="ECO:0000256" key="7">
    <source>
        <dbReference type="RuleBase" id="RU003693"/>
    </source>
</evidence>
<evidence type="ECO:0000256" key="2">
    <source>
        <dbReference type="ARBA" id="ARBA00008392"/>
    </source>
</evidence>
<dbReference type="InterPro" id="IPR050087">
    <property type="entry name" value="AON_synthase_class-II"/>
</dbReference>
<organism evidence="11 12">
    <name type="scientific">Galdieria partita</name>
    <dbReference type="NCBI Taxonomy" id="83374"/>
    <lineage>
        <taxon>Eukaryota</taxon>
        <taxon>Rhodophyta</taxon>
        <taxon>Bangiophyceae</taxon>
        <taxon>Galdieriales</taxon>
        <taxon>Galdieriaceae</taxon>
        <taxon>Galdieria</taxon>
    </lineage>
</organism>
<keyword evidence="9" id="KW-0812">Transmembrane</keyword>
<comment type="caution">
    <text evidence="11">The sequence shown here is derived from an EMBL/GenBank/DDBJ whole genome shotgun (WGS) entry which is preliminary data.</text>
</comment>
<protein>
    <recommendedName>
        <fullName evidence="3">serine C-palmitoyltransferase</fullName>
        <ecNumber evidence="3">2.3.1.50</ecNumber>
    </recommendedName>
</protein>
<comment type="cofactor">
    <cofactor evidence="1 7">
        <name>pyridoxal 5'-phosphate</name>
        <dbReference type="ChEBI" id="CHEBI:597326"/>
    </cofactor>
</comment>
<dbReference type="GO" id="GO:0016020">
    <property type="term" value="C:membrane"/>
    <property type="evidence" value="ECO:0007669"/>
    <property type="project" value="GOC"/>
</dbReference>
<accession>A0A9C7URH7</accession>
<dbReference type="GO" id="GO:0004758">
    <property type="term" value="F:serine C-palmitoyltransferase activity"/>
    <property type="evidence" value="ECO:0007669"/>
    <property type="project" value="UniProtKB-EC"/>
</dbReference>
<dbReference type="OrthoDB" id="65434at2759"/>
<reference evidence="11" key="1">
    <citation type="journal article" date="2022" name="Proc. Natl. Acad. Sci. U.S.A.">
        <title>Life cycle and functional genomics of the unicellular red alga Galdieria for elucidating algal and plant evolution and industrial use.</title>
        <authorList>
            <person name="Hirooka S."/>
            <person name="Itabashi T."/>
            <person name="Ichinose T.M."/>
            <person name="Onuma R."/>
            <person name="Fujiwara T."/>
            <person name="Yamashita S."/>
            <person name="Jong L.W."/>
            <person name="Tomita R."/>
            <person name="Iwane A.H."/>
            <person name="Miyagishima S.Y."/>
        </authorList>
    </citation>
    <scope>NUCLEOTIDE SEQUENCE</scope>
    <source>
        <strain evidence="11">NBRC 102759</strain>
    </source>
</reference>
<reference evidence="11" key="2">
    <citation type="submission" date="2022-01" db="EMBL/GenBank/DDBJ databases">
        <authorList>
            <person name="Hirooka S."/>
            <person name="Miyagishima S.Y."/>
        </authorList>
    </citation>
    <scope>NUCLEOTIDE SEQUENCE</scope>
    <source>
        <strain evidence="11">NBRC 102759</strain>
    </source>
</reference>
<dbReference type="EC" id="2.3.1.50" evidence="3"/>
<dbReference type="AlphaFoldDB" id="A0A9C7URH7"/>
<proteinExistence type="inferred from homology"/>
<keyword evidence="4" id="KW-0808">Transferase</keyword>
<dbReference type="InterPro" id="IPR015424">
    <property type="entry name" value="PyrdxlP-dep_Trfase"/>
</dbReference>
<evidence type="ECO:0000256" key="3">
    <source>
        <dbReference type="ARBA" id="ARBA00013220"/>
    </source>
</evidence>
<evidence type="ECO:0000256" key="1">
    <source>
        <dbReference type="ARBA" id="ARBA00001933"/>
    </source>
</evidence>
<dbReference type="InterPro" id="IPR015421">
    <property type="entry name" value="PyrdxlP-dep_Trfase_major"/>
</dbReference>
<dbReference type="InterPro" id="IPR001917">
    <property type="entry name" value="Aminotrans_II_pyridoxalP_BS"/>
</dbReference>
<dbReference type="GO" id="GO:0030170">
    <property type="term" value="F:pyridoxal phosphate binding"/>
    <property type="evidence" value="ECO:0007669"/>
    <property type="project" value="InterPro"/>
</dbReference>
<evidence type="ECO:0000256" key="6">
    <source>
        <dbReference type="ARBA" id="ARBA00048528"/>
    </source>
</evidence>
<feature type="transmembrane region" description="Helical" evidence="9">
    <location>
        <begin position="12"/>
        <end position="33"/>
    </location>
</feature>
<dbReference type="EMBL" id="BQMJ01000039">
    <property type="protein sequence ID" value="GJQ13014.1"/>
    <property type="molecule type" value="Genomic_DNA"/>
</dbReference>
<evidence type="ECO:0000259" key="10">
    <source>
        <dbReference type="Pfam" id="PF00155"/>
    </source>
</evidence>
<gene>
    <name evidence="11" type="ORF">GpartN1_g4805.t1</name>
</gene>
<dbReference type="Gene3D" id="3.90.1150.10">
    <property type="entry name" value="Aspartate Aminotransferase, domain 1"/>
    <property type="match status" value="1"/>
</dbReference>
<dbReference type="GO" id="GO:0046513">
    <property type="term" value="P:ceramide biosynthetic process"/>
    <property type="evidence" value="ECO:0007669"/>
    <property type="project" value="TreeGrafter"/>
</dbReference>
<dbReference type="Proteomes" id="UP001061958">
    <property type="component" value="Unassembled WGS sequence"/>
</dbReference>
<comment type="similarity">
    <text evidence="2 7">Belongs to the class-II pyridoxal-phosphate-dependent aminotransferase family.</text>
</comment>
<keyword evidence="5 7" id="KW-0663">Pyridoxal phosphate</keyword>
<dbReference type="PANTHER" id="PTHR13693:SF3">
    <property type="entry name" value="LD36009P"/>
    <property type="match status" value="1"/>
</dbReference>
<evidence type="ECO:0000256" key="5">
    <source>
        <dbReference type="ARBA" id="ARBA00022898"/>
    </source>
</evidence>
<evidence type="ECO:0000256" key="4">
    <source>
        <dbReference type="ARBA" id="ARBA00022679"/>
    </source>
</evidence>
<dbReference type="CDD" id="cd06454">
    <property type="entry name" value="KBL_like"/>
    <property type="match status" value="1"/>
</dbReference>
<keyword evidence="9" id="KW-0472">Membrane</keyword>
<dbReference type="Pfam" id="PF00155">
    <property type="entry name" value="Aminotran_1_2"/>
    <property type="match status" value="1"/>
</dbReference>
<evidence type="ECO:0000256" key="8">
    <source>
        <dbReference type="SAM" id="Coils"/>
    </source>
</evidence>
<evidence type="ECO:0000313" key="12">
    <source>
        <dbReference type="Proteomes" id="UP001061958"/>
    </source>
</evidence>
<keyword evidence="12" id="KW-1185">Reference proteome</keyword>
<dbReference type="Gene3D" id="3.40.640.10">
    <property type="entry name" value="Type I PLP-dependent aspartate aminotransferase-like (Major domain)"/>
    <property type="match status" value="1"/>
</dbReference>
<feature type="domain" description="Aminotransferase class I/classII large" evidence="10">
    <location>
        <begin position="110"/>
        <end position="468"/>
    </location>
</feature>
<sequence>MKNNSKSLYDRIPYIVALTTYFSYAMVICFGYIKDFIGKLFRRKKFLVPKGYARLLSDFEDFYTRRLYSRIRDCWSRPVCSAPGAYIDVMLRDVINYGEELRINGKTKRCLNLGSYNYLGYADVPGGVDDQVLRVLDLYGVSPCGTPNDTGYTDVHARLESLVAEFLNRPAALVMGMGFATNSQIIPSLVGPGCLILSDELNHASIVVGARASGAKIKIFRHNNPVDLEKQLRLAIAEGQPRTHRPWKKILIIVEGIYSMEGEICPLAEIVELKKKYKAYLFLDEAHSIGALGHSGRGVPEYWNIPHSEVDILMGTFTKSFGAVGGYIAGSLELIEHLRNSAPGCLYSSSMSCVCAQHILFALEQIMGRDNTHIGQQKIVRLRENAIMFRRRLIELGIQVYGDPGSPVIPIMLYPPAKIAAFSRECLARGLAVVVVGFPATPLLLSRARICLSAAHTPEDLEFALHVIEEVAELIQIKYNNKKMIEMQLEEEEEVVKAAEDRASQNKTNCSLEAIRNHKTVSMLGKKLLSNHLGHELQNGCKLSNGIVYSDRNTHKEDRVASSFQRKWNGMDIQWLPSMSSSLENSHCRGMESSATVET</sequence>
<name>A0A9C7URH7_9RHOD</name>
<evidence type="ECO:0000313" key="11">
    <source>
        <dbReference type="EMBL" id="GJQ13014.1"/>
    </source>
</evidence>
<keyword evidence="8" id="KW-0175">Coiled coil</keyword>
<dbReference type="InterPro" id="IPR015422">
    <property type="entry name" value="PyrdxlP-dep_Trfase_small"/>
</dbReference>
<dbReference type="GO" id="GO:0017059">
    <property type="term" value="C:serine palmitoyltransferase complex"/>
    <property type="evidence" value="ECO:0007669"/>
    <property type="project" value="TreeGrafter"/>
</dbReference>
<comment type="catalytic activity">
    <reaction evidence="6">
        <text>L-serine + hexadecanoyl-CoA + H(+) = 3-oxosphinganine + CO2 + CoA</text>
        <dbReference type="Rhea" id="RHEA:14761"/>
        <dbReference type="ChEBI" id="CHEBI:15378"/>
        <dbReference type="ChEBI" id="CHEBI:16526"/>
        <dbReference type="ChEBI" id="CHEBI:33384"/>
        <dbReference type="ChEBI" id="CHEBI:57287"/>
        <dbReference type="ChEBI" id="CHEBI:57379"/>
        <dbReference type="ChEBI" id="CHEBI:58299"/>
        <dbReference type="EC" id="2.3.1.50"/>
    </reaction>
</comment>
<dbReference type="SUPFAM" id="SSF53383">
    <property type="entry name" value="PLP-dependent transferases"/>
    <property type="match status" value="1"/>
</dbReference>
<dbReference type="GO" id="GO:0046512">
    <property type="term" value="P:sphingosine biosynthetic process"/>
    <property type="evidence" value="ECO:0007669"/>
    <property type="project" value="TreeGrafter"/>
</dbReference>
<evidence type="ECO:0000256" key="9">
    <source>
        <dbReference type="SAM" id="Phobius"/>
    </source>
</evidence>
<keyword evidence="9" id="KW-1133">Transmembrane helix</keyword>
<dbReference type="InterPro" id="IPR004839">
    <property type="entry name" value="Aminotransferase_I/II_large"/>
</dbReference>
<dbReference type="PROSITE" id="PS00599">
    <property type="entry name" value="AA_TRANSFER_CLASS_2"/>
    <property type="match status" value="1"/>
</dbReference>